<sequence length="85" mass="9903">MRTKEETSKGCNGNPVKNVSIRFLCEQRKKRFGMRGWSRGTSFNPLPLRTKEETVSKAFPEMPEKVSIRFLCEQRKKLRPSTTKP</sequence>
<gene>
    <name evidence="1" type="ORF">LEP1GSC024_1606</name>
</gene>
<name>M6YCG2_9LEPT</name>
<comment type="caution">
    <text evidence="1">The sequence shown here is derived from an EMBL/GenBank/DDBJ whole genome shotgun (WGS) entry which is preliminary data.</text>
</comment>
<proteinExistence type="predicted"/>
<dbReference type="EMBL" id="AKXB02000093">
    <property type="protein sequence ID" value="EMO89526.1"/>
    <property type="molecule type" value="Genomic_DNA"/>
</dbReference>
<evidence type="ECO:0000313" key="2">
    <source>
        <dbReference type="Proteomes" id="UP000012138"/>
    </source>
</evidence>
<dbReference type="Proteomes" id="UP000012138">
    <property type="component" value="Unassembled WGS sequence"/>
</dbReference>
<accession>M6YCG2</accession>
<organism evidence="1 2">
    <name type="scientific">Leptospira noguchii str. 2001034031</name>
    <dbReference type="NCBI Taxonomy" id="1193053"/>
    <lineage>
        <taxon>Bacteria</taxon>
        <taxon>Pseudomonadati</taxon>
        <taxon>Spirochaetota</taxon>
        <taxon>Spirochaetia</taxon>
        <taxon>Leptospirales</taxon>
        <taxon>Leptospiraceae</taxon>
        <taxon>Leptospira</taxon>
    </lineage>
</organism>
<protein>
    <submittedName>
        <fullName evidence="1">Uncharacterized protein</fullName>
    </submittedName>
</protein>
<dbReference type="AlphaFoldDB" id="M6YCG2"/>
<reference evidence="1 2" key="1">
    <citation type="submission" date="2013-01" db="EMBL/GenBank/DDBJ databases">
        <authorList>
            <person name="Harkins D.M."/>
            <person name="Durkin A.S."/>
            <person name="Brinkac L.M."/>
            <person name="Haft D.H."/>
            <person name="Selengut J.D."/>
            <person name="Sanka R."/>
            <person name="DePew J."/>
            <person name="Purushe J."/>
            <person name="Whelen A.C."/>
            <person name="Vinetz J.M."/>
            <person name="Sutton G.G."/>
            <person name="Nierman W.C."/>
            <person name="Fouts D.E."/>
        </authorList>
    </citation>
    <scope>NUCLEOTIDE SEQUENCE [LARGE SCALE GENOMIC DNA]</scope>
    <source>
        <strain evidence="1 2">2001034031</strain>
    </source>
</reference>
<evidence type="ECO:0000313" key="1">
    <source>
        <dbReference type="EMBL" id="EMO89526.1"/>
    </source>
</evidence>